<dbReference type="AlphaFoldDB" id="A0A0L6CHR8"/>
<proteinExistence type="predicted"/>
<evidence type="ECO:0000256" key="2">
    <source>
        <dbReference type="SAM" id="Phobius"/>
    </source>
</evidence>
<gene>
    <name evidence="3" type="ORF">VV01_09095</name>
</gene>
<feature type="region of interest" description="Disordered" evidence="1">
    <location>
        <begin position="101"/>
        <end position="247"/>
    </location>
</feature>
<name>A0A0L6CHR8_9MICO</name>
<feature type="transmembrane region" description="Helical" evidence="2">
    <location>
        <begin position="21"/>
        <end position="39"/>
    </location>
</feature>
<dbReference type="OrthoDB" id="5148530at2"/>
<sequence length="247" mass="27267">MPDDHDSRTLISPRTGTKVSLLVAIPLLLAAAYFFWVPITLQSPETGSTFNCGTAASPPSSGFQKGTCGDLNKINKFRAIGLGASALLIGGLGAAMFGAERREEVRPRRRHDDEDDDRRDKAATARRTPDDERGSRRASDASDAPHGARRLHDEPAADARRWSEDDNAARGALRDESWRGRRSADLDDERDVAADTEATRGARRLPADDRGWFEDETEVGRRYDAETRAGRHSLGSDELRSRRHSDD</sequence>
<organism evidence="3 4">
    <name type="scientific">Luteipulveratus halotolerans</name>
    <dbReference type="NCBI Taxonomy" id="1631356"/>
    <lineage>
        <taxon>Bacteria</taxon>
        <taxon>Bacillati</taxon>
        <taxon>Actinomycetota</taxon>
        <taxon>Actinomycetes</taxon>
        <taxon>Micrococcales</taxon>
        <taxon>Dermacoccaceae</taxon>
        <taxon>Luteipulveratus</taxon>
    </lineage>
</organism>
<keyword evidence="2" id="KW-0812">Transmembrane</keyword>
<keyword evidence="4" id="KW-1185">Reference proteome</keyword>
<dbReference type="Proteomes" id="UP000037397">
    <property type="component" value="Unassembled WGS sequence"/>
</dbReference>
<reference evidence="4" key="1">
    <citation type="submission" date="2015-03" db="EMBL/GenBank/DDBJ databases">
        <title>Luteipulveratus halotolerans sp. nov., a novel actinobacterium (Dermacoccaceae) from Sarawak, Malaysia.</title>
        <authorList>
            <person name="Juboi H."/>
            <person name="Basik A."/>
            <person name="Shamsul S.S."/>
            <person name="Arnold P."/>
            <person name="Schmitt E.K."/>
            <person name="Sanglier J.-J."/>
            <person name="Yeo T."/>
        </authorList>
    </citation>
    <scope>NUCLEOTIDE SEQUENCE [LARGE SCALE GENOMIC DNA]</scope>
    <source>
        <strain evidence="4">C296001</strain>
    </source>
</reference>
<feature type="compositionally biased region" description="Basic and acidic residues" evidence="1">
    <location>
        <begin position="101"/>
        <end position="140"/>
    </location>
</feature>
<keyword evidence="2" id="KW-0472">Membrane</keyword>
<dbReference type="EMBL" id="LAIR01000002">
    <property type="protein sequence ID" value="KNX37264.1"/>
    <property type="molecule type" value="Genomic_DNA"/>
</dbReference>
<dbReference type="RefSeq" id="WP_050669603.1">
    <property type="nucleotide sequence ID" value="NZ_LAIR01000002.1"/>
</dbReference>
<accession>A0A0L6CHR8</accession>
<feature type="transmembrane region" description="Helical" evidence="2">
    <location>
        <begin position="79"/>
        <end position="99"/>
    </location>
</feature>
<evidence type="ECO:0008006" key="5">
    <source>
        <dbReference type="Google" id="ProtNLM"/>
    </source>
</evidence>
<protein>
    <recommendedName>
        <fullName evidence="5">Transmembrane protein</fullName>
    </recommendedName>
</protein>
<evidence type="ECO:0000313" key="3">
    <source>
        <dbReference type="EMBL" id="KNX37264.1"/>
    </source>
</evidence>
<evidence type="ECO:0000256" key="1">
    <source>
        <dbReference type="SAM" id="MobiDB-lite"/>
    </source>
</evidence>
<feature type="compositionally biased region" description="Basic and acidic residues" evidence="1">
    <location>
        <begin position="150"/>
        <end position="247"/>
    </location>
</feature>
<comment type="caution">
    <text evidence="3">The sequence shown here is derived from an EMBL/GenBank/DDBJ whole genome shotgun (WGS) entry which is preliminary data.</text>
</comment>
<evidence type="ECO:0000313" key="4">
    <source>
        <dbReference type="Proteomes" id="UP000037397"/>
    </source>
</evidence>
<keyword evidence="2" id="KW-1133">Transmembrane helix</keyword>